<dbReference type="Gene3D" id="3.30.70.100">
    <property type="match status" value="2"/>
</dbReference>
<dbReference type="SUPFAM" id="SSF54909">
    <property type="entry name" value="Dimeric alpha+beta barrel"/>
    <property type="match status" value="1"/>
</dbReference>
<dbReference type="AlphaFoldDB" id="A0A1C7MVL9"/>
<dbReference type="InterPro" id="IPR011008">
    <property type="entry name" value="Dimeric_a/b-barrel"/>
</dbReference>
<reference evidence="1 2" key="1">
    <citation type="submission" date="2016-03" db="EMBL/GenBank/DDBJ databases">
        <title>Whole genome sequencing of Grifola frondosa 9006-11.</title>
        <authorList>
            <person name="Min B."/>
            <person name="Park H."/>
            <person name="Kim J.-G."/>
            <person name="Cho H."/>
            <person name="Oh Y.-L."/>
            <person name="Kong W.-S."/>
            <person name="Choi I.-G."/>
        </authorList>
    </citation>
    <scope>NUCLEOTIDE SEQUENCE [LARGE SCALE GENOMIC DNA]</scope>
    <source>
        <strain evidence="1 2">9006-11</strain>
    </source>
</reference>
<keyword evidence="2" id="KW-1185">Reference proteome</keyword>
<protein>
    <submittedName>
        <fullName evidence="1">Protein NipSnap 2</fullName>
    </submittedName>
</protein>
<evidence type="ECO:0000313" key="1">
    <source>
        <dbReference type="EMBL" id="OBZ79104.1"/>
    </source>
</evidence>
<dbReference type="OrthoDB" id="10262843at2759"/>
<evidence type="ECO:0000313" key="2">
    <source>
        <dbReference type="Proteomes" id="UP000092993"/>
    </source>
</evidence>
<dbReference type="STRING" id="5627.A0A1C7MVL9"/>
<comment type="caution">
    <text evidence="1">The sequence shown here is derived from an EMBL/GenBank/DDBJ whole genome shotgun (WGS) entry which is preliminary data.</text>
</comment>
<dbReference type="GO" id="GO:0005739">
    <property type="term" value="C:mitochondrion"/>
    <property type="evidence" value="ECO:0007669"/>
    <property type="project" value="TreeGrafter"/>
</dbReference>
<sequence>MLSRLVSQAFKPHLMATQARRAISVQSILHGSPEAIQEGDVTTQQHSKLVGRGKYVHGFEVHKVKPDAVEAYKKAAEEYYTAIKDDPELRVKLSGSWETIVGEQDTFFHILEYENYSGYDSTSKKIRNSDHIKAYKKMIPYLTSRTSQLCQEFALFPTAPPRSEGGIFELRTYQLKPGSLLQWESTCRYIAGEEVSRLAGSLLNLLARGIRRLVDCTRSTTCGNIRTCTRKERREKAWQLDGWSETVTKTAEYSILMDSIILESLPFSSLK</sequence>
<dbReference type="InterPro" id="IPR051557">
    <property type="entry name" value="NipSnap_domain"/>
</dbReference>
<name>A0A1C7MVL9_GRIFR</name>
<dbReference type="Proteomes" id="UP000092993">
    <property type="component" value="Unassembled WGS sequence"/>
</dbReference>
<accession>A0A1C7MVL9</accession>
<dbReference type="PANTHER" id="PTHR21017:SF17">
    <property type="entry name" value="PROTEIN NIPSNAP"/>
    <property type="match status" value="1"/>
</dbReference>
<dbReference type="OMA" id="NESSWFR"/>
<dbReference type="EMBL" id="LUGG01000001">
    <property type="protein sequence ID" value="OBZ79104.1"/>
    <property type="molecule type" value="Genomic_DNA"/>
</dbReference>
<proteinExistence type="predicted"/>
<organism evidence="1 2">
    <name type="scientific">Grifola frondosa</name>
    <name type="common">Maitake</name>
    <name type="synonym">Polyporus frondosus</name>
    <dbReference type="NCBI Taxonomy" id="5627"/>
    <lineage>
        <taxon>Eukaryota</taxon>
        <taxon>Fungi</taxon>
        <taxon>Dikarya</taxon>
        <taxon>Basidiomycota</taxon>
        <taxon>Agaricomycotina</taxon>
        <taxon>Agaricomycetes</taxon>
        <taxon>Polyporales</taxon>
        <taxon>Grifolaceae</taxon>
        <taxon>Grifola</taxon>
    </lineage>
</organism>
<dbReference type="PANTHER" id="PTHR21017">
    <property type="entry name" value="NIPSNAP-RELATED"/>
    <property type="match status" value="1"/>
</dbReference>
<gene>
    <name evidence="1" type="primary">gbas</name>
    <name evidence="1" type="ORF">A0H81_01523</name>
</gene>